<keyword evidence="1" id="KW-1133">Transmembrane helix</keyword>
<evidence type="ECO:0000313" key="3">
    <source>
        <dbReference type="Proteomes" id="UP000255098"/>
    </source>
</evidence>
<dbReference type="EMBL" id="UGSP01000001">
    <property type="protein sequence ID" value="SUB24124.1"/>
    <property type="molecule type" value="Genomic_DNA"/>
</dbReference>
<dbReference type="RefSeq" id="WP_115250169.1">
    <property type="nucleotide sequence ID" value="NZ_JBMMEH010000014.1"/>
</dbReference>
<keyword evidence="1" id="KW-0472">Membrane</keyword>
<keyword evidence="1" id="KW-0812">Transmembrane</keyword>
<keyword evidence="3" id="KW-1185">Reference proteome</keyword>
<dbReference type="AlphaFoldDB" id="A0A379ARB5"/>
<gene>
    <name evidence="2" type="ORF">NCTC11297_01152</name>
</gene>
<dbReference type="Pfam" id="PF04247">
    <property type="entry name" value="SirB"/>
    <property type="match status" value="1"/>
</dbReference>
<organism evidence="2 3">
    <name type="scientific">Avibacterium avium</name>
    <name type="common">Pasteurella avium</name>
    <dbReference type="NCBI Taxonomy" id="751"/>
    <lineage>
        <taxon>Bacteria</taxon>
        <taxon>Pseudomonadati</taxon>
        <taxon>Pseudomonadota</taxon>
        <taxon>Gammaproteobacteria</taxon>
        <taxon>Pasteurellales</taxon>
        <taxon>Pasteurellaceae</taxon>
        <taxon>Avibacterium</taxon>
    </lineage>
</organism>
<evidence type="ECO:0000313" key="2">
    <source>
        <dbReference type="EMBL" id="SUB24124.1"/>
    </source>
</evidence>
<feature type="transmembrane region" description="Helical" evidence="1">
    <location>
        <begin position="94"/>
        <end position="112"/>
    </location>
</feature>
<feature type="transmembrane region" description="Helical" evidence="1">
    <location>
        <begin position="6"/>
        <end position="26"/>
    </location>
</feature>
<dbReference type="GeneID" id="300133362"/>
<proteinExistence type="predicted"/>
<feature type="transmembrane region" description="Helical" evidence="1">
    <location>
        <begin position="38"/>
        <end position="59"/>
    </location>
</feature>
<dbReference type="GO" id="GO:0005886">
    <property type="term" value="C:plasma membrane"/>
    <property type="evidence" value="ECO:0007669"/>
    <property type="project" value="TreeGrafter"/>
</dbReference>
<dbReference type="InterPro" id="IPR007360">
    <property type="entry name" value="SirB"/>
</dbReference>
<reference evidence="2 3" key="1">
    <citation type="submission" date="2018-06" db="EMBL/GenBank/DDBJ databases">
        <authorList>
            <consortium name="Pathogen Informatics"/>
            <person name="Doyle S."/>
        </authorList>
    </citation>
    <scope>NUCLEOTIDE SEQUENCE [LARGE SCALE GENOMIC DNA]</scope>
    <source>
        <strain evidence="3">NCTC 11297</strain>
    </source>
</reference>
<evidence type="ECO:0000256" key="1">
    <source>
        <dbReference type="SAM" id="Phobius"/>
    </source>
</evidence>
<dbReference type="PIRSF" id="PIRSF005610">
    <property type="entry name" value="SirB"/>
    <property type="match status" value="1"/>
</dbReference>
<name>A0A379ARB5_AVIAV</name>
<dbReference type="PANTHER" id="PTHR39594:SF1">
    <property type="entry name" value="PROTEIN YCHQ"/>
    <property type="match status" value="1"/>
</dbReference>
<accession>A0A379ARB5</accession>
<sequence>MILYLIYLHAFSAFVSLGLFVLRALMQFAQKDWRAIKLLKILPHLSDTLLLVSGIIILVNFEIGFPWWIGAKIALLISYIIFATRFFKAKQASLMPFLFALISFAGAMLLGYSH</sequence>
<dbReference type="PANTHER" id="PTHR39594">
    <property type="entry name" value="PROTEIN YCHQ"/>
    <property type="match status" value="1"/>
</dbReference>
<feature type="transmembrane region" description="Helical" evidence="1">
    <location>
        <begin position="65"/>
        <end position="82"/>
    </location>
</feature>
<protein>
    <submittedName>
        <fullName evidence="2">Invasion gene expression up-regulator, SirB</fullName>
    </submittedName>
</protein>
<dbReference type="Proteomes" id="UP000255098">
    <property type="component" value="Unassembled WGS sequence"/>
</dbReference>